<proteinExistence type="predicted"/>
<protein>
    <recommendedName>
        <fullName evidence="4">F-box domain-containing protein</fullName>
    </recommendedName>
</protein>
<feature type="region of interest" description="Disordered" evidence="1">
    <location>
        <begin position="170"/>
        <end position="204"/>
    </location>
</feature>
<dbReference type="InterPro" id="IPR032675">
    <property type="entry name" value="LRR_dom_sf"/>
</dbReference>
<sequence length="556" mass="62481">MYEILDPSINAPRMGPDPRRIQLPLDITSAIICHIKSPADLSRIARTSRIHHFLTIPLLYHTVALRRPSRRPGGENRKRMALGALMKPGIAACVKVLEFVADDDRESRDEEEWWEKGQWSDEETAWAVAVAGVVTGMTRLDVFLWNTGGYIHPLLYAALAQHRTLKSLRVSHPPISSPASPSPAQALSPTASPHSSSPHKINRPPIISIPAFRTLRRLNLHNLSGISSLTDDYLPAIILSPNLEALSLSWRTPTPLRRMLLFQRLLKQPRPTRIENAFGGRLMPQNGQSASGNTEGVLRLKELALRNVIFDPPAADIDAWVDMRRLEKLSLIDCEIIDPTAWLDLIAGGVGGSGDSINSPISLRINSCASHWVTFLNTFDGLEELFILDPPVEEATETANWTGFLGTITKHHGATLKKLRLCSRWNLEKMSVSKLFRACPGLLELAFTMNQSQWEILDALMVFLPHVRFLHLLDCSPLTIEEVMVDLLSKALTTEVTLARDELLKLEVFGFANIVYRVDQTSYWDEDRMEMIRKGRFVSSDEVRDWAGIWRAENID</sequence>
<feature type="compositionally biased region" description="Low complexity" evidence="1">
    <location>
        <begin position="171"/>
        <end position="199"/>
    </location>
</feature>
<comment type="caution">
    <text evidence="2">The sequence shown here is derived from an EMBL/GenBank/DDBJ whole genome shotgun (WGS) entry which is preliminary data.</text>
</comment>
<evidence type="ECO:0000313" key="2">
    <source>
        <dbReference type="EMBL" id="KAL0635363.1"/>
    </source>
</evidence>
<reference evidence="2 3" key="1">
    <citation type="submission" date="2024-02" db="EMBL/GenBank/DDBJ databases">
        <title>Discinaceae phylogenomics.</title>
        <authorList>
            <person name="Dirks A.C."/>
            <person name="James T.Y."/>
        </authorList>
    </citation>
    <scope>NUCLEOTIDE SEQUENCE [LARGE SCALE GENOMIC DNA]</scope>
    <source>
        <strain evidence="2 3">ACD0624</strain>
    </source>
</reference>
<organism evidence="2 3">
    <name type="scientific">Discina gigas</name>
    <dbReference type="NCBI Taxonomy" id="1032678"/>
    <lineage>
        <taxon>Eukaryota</taxon>
        <taxon>Fungi</taxon>
        <taxon>Dikarya</taxon>
        <taxon>Ascomycota</taxon>
        <taxon>Pezizomycotina</taxon>
        <taxon>Pezizomycetes</taxon>
        <taxon>Pezizales</taxon>
        <taxon>Discinaceae</taxon>
        <taxon>Discina</taxon>
    </lineage>
</organism>
<dbReference type="Proteomes" id="UP001447188">
    <property type="component" value="Unassembled WGS sequence"/>
</dbReference>
<keyword evidence="3" id="KW-1185">Reference proteome</keyword>
<evidence type="ECO:0008006" key="4">
    <source>
        <dbReference type="Google" id="ProtNLM"/>
    </source>
</evidence>
<evidence type="ECO:0000256" key="1">
    <source>
        <dbReference type="SAM" id="MobiDB-lite"/>
    </source>
</evidence>
<gene>
    <name evidence="2" type="ORF">Q9L58_005661</name>
</gene>
<dbReference type="EMBL" id="JBBBZM010000071">
    <property type="protein sequence ID" value="KAL0635363.1"/>
    <property type="molecule type" value="Genomic_DNA"/>
</dbReference>
<accession>A0ABR3GHQ1</accession>
<evidence type="ECO:0000313" key="3">
    <source>
        <dbReference type="Proteomes" id="UP001447188"/>
    </source>
</evidence>
<dbReference type="Gene3D" id="3.80.10.10">
    <property type="entry name" value="Ribonuclease Inhibitor"/>
    <property type="match status" value="1"/>
</dbReference>
<dbReference type="SUPFAM" id="SSF52047">
    <property type="entry name" value="RNI-like"/>
    <property type="match status" value="1"/>
</dbReference>
<name>A0ABR3GHQ1_9PEZI</name>